<organism evidence="5 6">
    <name type="scientific">Dioscorea cayennensis subsp. rotundata</name>
    <name type="common">White Guinea yam</name>
    <name type="synonym">Dioscorea rotundata</name>
    <dbReference type="NCBI Taxonomy" id="55577"/>
    <lineage>
        <taxon>Eukaryota</taxon>
        <taxon>Viridiplantae</taxon>
        <taxon>Streptophyta</taxon>
        <taxon>Embryophyta</taxon>
        <taxon>Tracheophyta</taxon>
        <taxon>Spermatophyta</taxon>
        <taxon>Magnoliopsida</taxon>
        <taxon>Liliopsida</taxon>
        <taxon>Dioscoreales</taxon>
        <taxon>Dioscoreaceae</taxon>
        <taxon>Dioscorea</taxon>
    </lineage>
</organism>
<evidence type="ECO:0000313" key="6">
    <source>
        <dbReference type="RefSeq" id="XP_039139386.1"/>
    </source>
</evidence>
<dbReference type="GeneID" id="120276762"/>
<dbReference type="Gene3D" id="2.40.10.10">
    <property type="entry name" value="Trypsin-like serine proteases"/>
    <property type="match status" value="2"/>
</dbReference>
<evidence type="ECO:0000256" key="2">
    <source>
        <dbReference type="ARBA" id="ARBA00022670"/>
    </source>
</evidence>
<sequence>MGMATLTSLHSVPLPSSTSPRKPPSTSLSSSRFTRRTSSIALLASPLLFISDNNAKAEEKKDEFQPDEEERVVRIFEETSPSVVFIKDLELPARNREADGEDEFRDAKVEGTGSGFVWDKMGHIVTNYHVVEKLANDRSGLQRCQVFFEDMNGNTFSREGKLVGYDPAYDLAVLKVDVEGDKLRPASIGSSRSLLVGQSCFAIGNPYGYDHTLTTGVVSGLGREIPSPNGRAIRGAIQTDAAINAGNSGGPLIDSYGHVIGVNTATFTRKGSGISSGVNFAIPIDIVCQTVPYLIVYGTPFNNRF</sequence>
<dbReference type="InterPro" id="IPR001940">
    <property type="entry name" value="Peptidase_S1C"/>
</dbReference>
<accession>A0AB40CHP2</accession>
<protein>
    <submittedName>
        <fullName evidence="6">Protease Do-like 5, chloroplastic isoform X1</fullName>
    </submittedName>
</protein>
<dbReference type="PANTHER" id="PTHR43343:SF6">
    <property type="entry name" value="PROTEASE DO-LIKE 5, CHLOROPLASTIC ISOFORM X1"/>
    <property type="match status" value="1"/>
</dbReference>
<evidence type="ECO:0000256" key="1">
    <source>
        <dbReference type="ARBA" id="ARBA00010541"/>
    </source>
</evidence>
<evidence type="ECO:0000256" key="3">
    <source>
        <dbReference type="ARBA" id="ARBA00022801"/>
    </source>
</evidence>
<dbReference type="GO" id="GO:0009543">
    <property type="term" value="C:chloroplast thylakoid lumen"/>
    <property type="evidence" value="ECO:0007669"/>
    <property type="project" value="EnsemblPlants"/>
</dbReference>
<keyword evidence="2" id="KW-0645">Protease</keyword>
<dbReference type="AlphaFoldDB" id="A0AB40CHP2"/>
<keyword evidence="3" id="KW-0378">Hydrolase</keyword>
<dbReference type="RefSeq" id="XP_039139386.1">
    <property type="nucleotide sequence ID" value="XM_039283452.1"/>
</dbReference>
<dbReference type="GO" id="GO:0010206">
    <property type="term" value="P:photosystem II repair"/>
    <property type="evidence" value="ECO:0007669"/>
    <property type="project" value="EnsemblPlants"/>
</dbReference>
<comment type="similarity">
    <text evidence="1">Belongs to the peptidase S1C family.</text>
</comment>
<dbReference type="InterPro" id="IPR043504">
    <property type="entry name" value="Peptidase_S1_PA_chymotrypsin"/>
</dbReference>
<proteinExistence type="inferred from homology"/>
<dbReference type="InterPro" id="IPR051201">
    <property type="entry name" value="Chloro_Bact_Ser_Proteases"/>
</dbReference>
<dbReference type="Proteomes" id="UP001515500">
    <property type="component" value="Chromosome 15"/>
</dbReference>
<feature type="compositionally biased region" description="Low complexity" evidence="4">
    <location>
        <begin position="15"/>
        <end position="34"/>
    </location>
</feature>
<dbReference type="GO" id="GO:0006508">
    <property type="term" value="P:proteolysis"/>
    <property type="evidence" value="ECO:0007669"/>
    <property type="project" value="UniProtKB-KW"/>
</dbReference>
<keyword evidence="5" id="KW-1185">Reference proteome</keyword>
<feature type="compositionally biased region" description="Polar residues" evidence="4">
    <location>
        <begin position="1"/>
        <end position="10"/>
    </location>
</feature>
<reference evidence="6" key="1">
    <citation type="submission" date="2025-08" db="UniProtKB">
        <authorList>
            <consortium name="RefSeq"/>
        </authorList>
    </citation>
    <scope>IDENTIFICATION</scope>
</reference>
<evidence type="ECO:0000313" key="5">
    <source>
        <dbReference type="Proteomes" id="UP001515500"/>
    </source>
</evidence>
<gene>
    <name evidence="6" type="primary">LOC120276762</name>
</gene>
<dbReference type="PANTHER" id="PTHR43343">
    <property type="entry name" value="PEPTIDASE S12"/>
    <property type="match status" value="1"/>
</dbReference>
<dbReference type="GO" id="GO:0004252">
    <property type="term" value="F:serine-type endopeptidase activity"/>
    <property type="evidence" value="ECO:0007669"/>
    <property type="project" value="InterPro"/>
</dbReference>
<evidence type="ECO:0000256" key="4">
    <source>
        <dbReference type="SAM" id="MobiDB-lite"/>
    </source>
</evidence>
<dbReference type="SUPFAM" id="SSF50494">
    <property type="entry name" value="Trypsin-like serine proteases"/>
    <property type="match status" value="1"/>
</dbReference>
<name>A0AB40CHP2_DIOCR</name>
<dbReference type="PRINTS" id="PR00834">
    <property type="entry name" value="PROTEASES2C"/>
</dbReference>
<feature type="region of interest" description="Disordered" evidence="4">
    <location>
        <begin position="1"/>
        <end position="34"/>
    </location>
</feature>
<dbReference type="InterPro" id="IPR009003">
    <property type="entry name" value="Peptidase_S1_PA"/>
</dbReference>
<dbReference type="Pfam" id="PF13365">
    <property type="entry name" value="Trypsin_2"/>
    <property type="match status" value="1"/>
</dbReference>